<dbReference type="EnsemblMetazoa" id="SCAU003604-RA">
    <property type="protein sequence ID" value="SCAU003604-PA"/>
    <property type="gene ID" value="SCAU003604"/>
</dbReference>
<dbReference type="SMART" id="SM00714">
    <property type="entry name" value="LITAF"/>
    <property type="match status" value="1"/>
</dbReference>
<dbReference type="OrthoDB" id="5599753at2759"/>
<evidence type="ECO:0000313" key="4">
    <source>
        <dbReference type="Proteomes" id="UP000095300"/>
    </source>
</evidence>
<dbReference type="PROSITE" id="PS51837">
    <property type="entry name" value="LITAF"/>
    <property type="match status" value="1"/>
</dbReference>
<feature type="compositionally biased region" description="Low complexity" evidence="1">
    <location>
        <begin position="159"/>
        <end position="172"/>
    </location>
</feature>
<keyword evidence="4" id="KW-1185">Reference proteome</keyword>
<feature type="domain" description="LITAF" evidence="2">
    <location>
        <begin position="31"/>
        <end position="114"/>
    </location>
</feature>
<dbReference type="Proteomes" id="UP000095300">
    <property type="component" value="Unassembled WGS sequence"/>
</dbReference>
<evidence type="ECO:0000313" key="3">
    <source>
        <dbReference type="EnsemblMetazoa" id="SCAU003604-PA"/>
    </source>
</evidence>
<proteinExistence type="predicted"/>
<feature type="region of interest" description="Disordered" evidence="1">
    <location>
        <begin position="1"/>
        <end position="20"/>
    </location>
</feature>
<dbReference type="KEGG" id="scac:106088010"/>
<evidence type="ECO:0000259" key="2">
    <source>
        <dbReference type="PROSITE" id="PS51837"/>
    </source>
</evidence>
<name>A0A1I8NZW9_STOCA</name>
<accession>A0A1I8NZW9</accession>
<organism evidence="3 4">
    <name type="scientific">Stomoxys calcitrans</name>
    <name type="common">Stable fly</name>
    <name type="synonym">Conops calcitrans</name>
    <dbReference type="NCBI Taxonomy" id="35570"/>
    <lineage>
        <taxon>Eukaryota</taxon>
        <taxon>Metazoa</taxon>
        <taxon>Ecdysozoa</taxon>
        <taxon>Arthropoda</taxon>
        <taxon>Hexapoda</taxon>
        <taxon>Insecta</taxon>
        <taxon>Pterygota</taxon>
        <taxon>Neoptera</taxon>
        <taxon>Endopterygota</taxon>
        <taxon>Diptera</taxon>
        <taxon>Brachycera</taxon>
        <taxon>Muscomorpha</taxon>
        <taxon>Muscoidea</taxon>
        <taxon>Muscidae</taxon>
        <taxon>Stomoxys</taxon>
    </lineage>
</organism>
<dbReference type="Pfam" id="PF10601">
    <property type="entry name" value="zf-LITAF-like"/>
    <property type="match status" value="1"/>
</dbReference>
<dbReference type="AlphaFoldDB" id="A0A1I8NZW9"/>
<evidence type="ECO:0000256" key="1">
    <source>
        <dbReference type="SAM" id="MobiDB-lite"/>
    </source>
</evidence>
<dbReference type="InterPro" id="IPR006629">
    <property type="entry name" value="LITAF"/>
</dbReference>
<sequence length="172" mass="19511">MAQTNSGSNVVSTTTTITPDPSTKPCRLTLQEKTPELPKNVGHLLKEPVEIDCPACQRHNTTRVEKDAVTFWQKLAALINCCCCCCKDVIKWEGRYDYNHYCSQCGCYIGRYITPTWSQRRMMRQQHLKLEVEKFCDEIGQDIKEHFESKDELPPVQSAPPSSSTTPAIGQK</sequence>
<feature type="region of interest" description="Disordered" evidence="1">
    <location>
        <begin position="148"/>
        <end position="172"/>
    </location>
</feature>
<dbReference type="VEuPathDB" id="VectorBase:SCAU003604"/>
<reference evidence="3" key="1">
    <citation type="submission" date="2020-05" db="UniProtKB">
        <authorList>
            <consortium name="EnsemblMetazoa"/>
        </authorList>
    </citation>
    <scope>IDENTIFICATION</scope>
    <source>
        <strain evidence="3">USDA</strain>
    </source>
</reference>
<gene>
    <name evidence="3" type="primary">106088010</name>
</gene>
<protein>
    <recommendedName>
        <fullName evidence="2">LITAF domain-containing protein</fullName>
    </recommendedName>
</protein>